<dbReference type="Gene3D" id="3.30.160.60">
    <property type="entry name" value="Classic Zinc Finger"/>
    <property type="match status" value="8"/>
</dbReference>
<dbReference type="FunFam" id="3.30.160.60:FF:002343">
    <property type="entry name" value="Zinc finger protein 33A"/>
    <property type="match status" value="2"/>
</dbReference>
<proteinExistence type="predicted"/>
<feature type="domain" description="C2H2-type" evidence="12">
    <location>
        <begin position="438"/>
        <end position="461"/>
    </location>
</feature>
<evidence type="ECO:0000256" key="5">
    <source>
        <dbReference type="ARBA" id="ARBA00022833"/>
    </source>
</evidence>
<feature type="region of interest" description="Disordered" evidence="11">
    <location>
        <begin position="27"/>
        <end position="166"/>
    </location>
</feature>
<evidence type="ECO:0000256" key="2">
    <source>
        <dbReference type="ARBA" id="ARBA00022723"/>
    </source>
</evidence>
<keyword evidence="3" id="KW-0677">Repeat</keyword>
<feature type="compositionally biased region" description="Basic and acidic residues" evidence="11">
    <location>
        <begin position="27"/>
        <end position="37"/>
    </location>
</feature>
<comment type="subcellular location">
    <subcellularLocation>
        <location evidence="1">Nucleus</location>
    </subcellularLocation>
</comment>
<dbReference type="EMBL" id="CAJPEV010000651">
    <property type="protein sequence ID" value="CAG0887243.1"/>
    <property type="molecule type" value="Genomic_DNA"/>
</dbReference>
<feature type="domain" description="C2H2-type" evidence="12">
    <location>
        <begin position="513"/>
        <end position="537"/>
    </location>
</feature>
<feature type="domain" description="C2H2-type" evidence="12">
    <location>
        <begin position="221"/>
        <end position="248"/>
    </location>
</feature>
<protein>
    <recommendedName>
        <fullName evidence="12">C2H2-type domain-containing protein</fullName>
    </recommendedName>
</protein>
<feature type="domain" description="C2H2-type" evidence="12">
    <location>
        <begin position="288"/>
        <end position="315"/>
    </location>
</feature>
<evidence type="ECO:0000256" key="11">
    <source>
        <dbReference type="SAM" id="MobiDB-lite"/>
    </source>
</evidence>
<keyword evidence="2" id="KW-0479">Metal-binding</keyword>
<keyword evidence="14" id="KW-1185">Reference proteome</keyword>
<keyword evidence="5" id="KW-0862">Zinc</keyword>
<feature type="compositionally biased region" description="Low complexity" evidence="11">
    <location>
        <begin position="131"/>
        <end position="146"/>
    </location>
</feature>
<dbReference type="GO" id="GO:0008270">
    <property type="term" value="F:zinc ion binding"/>
    <property type="evidence" value="ECO:0007669"/>
    <property type="project" value="UniProtKB-KW"/>
</dbReference>
<evidence type="ECO:0000256" key="9">
    <source>
        <dbReference type="ARBA" id="ARBA00023242"/>
    </source>
</evidence>
<dbReference type="InterPro" id="IPR050752">
    <property type="entry name" value="C2H2-ZF_domain"/>
</dbReference>
<dbReference type="PROSITE" id="PS00028">
    <property type="entry name" value="ZINC_FINGER_C2H2_1"/>
    <property type="match status" value="6"/>
</dbReference>
<dbReference type="FunFam" id="3.30.160.60:FF:000065">
    <property type="entry name" value="B-cell CLL/lymphoma 6, member B"/>
    <property type="match status" value="1"/>
</dbReference>
<evidence type="ECO:0000313" key="14">
    <source>
        <dbReference type="Proteomes" id="UP000677054"/>
    </source>
</evidence>
<feature type="domain" description="C2H2-type" evidence="12">
    <location>
        <begin position="574"/>
        <end position="601"/>
    </location>
</feature>
<keyword evidence="9" id="KW-0539">Nucleus</keyword>
<feature type="domain" description="C2H2-type" evidence="12">
    <location>
        <begin position="193"/>
        <end position="220"/>
    </location>
</feature>
<dbReference type="SMART" id="SM00355">
    <property type="entry name" value="ZnF_C2H2"/>
    <property type="match status" value="12"/>
</dbReference>
<feature type="domain" description="C2H2-type" evidence="12">
    <location>
        <begin position="691"/>
        <end position="714"/>
    </location>
</feature>
<dbReference type="PANTHER" id="PTHR24384:SF189">
    <property type="entry name" value="C2H2-TYPE DOMAIN-CONTAINING PROTEIN-RELATED"/>
    <property type="match status" value="1"/>
</dbReference>
<keyword evidence="4 10" id="KW-0863">Zinc-finger</keyword>
<feature type="domain" description="C2H2-type" evidence="12">
    <location>
        <begin position="410"/>
        <end position="437"/>
    </location>
</feature>
<dbReference type="FunFam" id="3.30.160.60:FF:000130">
    <property type="entry name" value="Spalt-like transcription factor 4"/>
    <property type="match status" value="1"/>
</dbReference>
<dbReference type="Proteomes" id="UP000677054">
    <property type="component" value="Unassembled WGS sequence"/>
</dbReference>
<evidence type="ECO:0000256" key="3">
    <source>
        <dbReference type="ARBA" id="ARBA00022737"/>
    </source>
</evidence>
<gene>
    <name evidence="13" type="ORF">DSTB1V02_LOCUS4396</name>
</gene>
<evidence type="ECO:0000313" key="13">
    <source>
        <dbReference type="EMBL" id="CAD7244502.1"/>
    </source>
</evidence>
<dbReference type="OrthoDB" id="654211at2759"/>
<accession>A0A7R8XB08</accession>
<dbReference type="SUPFAM" id="SSF57667">
    <property type="entry name" value="beta-beta-alpha zinc fingers"/>
    <property type="match status" value="6"/>
</dbReference>
<evidence type="ECO:0000256" key="6">
    <source>
        <dbReference type="ARBA" id="ARBA00023015"/>
    </source>
</evidence>
<feature type="domain" description="C2H2-type" evidence="12">
    <location>
        <begin position="602"/>
        <end position="630"/>
    </location>
</feature>
<evidence type="ECO:0000256" key="4">
    <source>
        <dbReference type="ARBA" id="ARBA00022771"/>
    </source>
</evidence>
<dbReference type="GO" id="GO:0000981">
    <property type="term" value="F:DNA-binding transcription factor activity, RNA polymerase II-specific"/>
    <property type="evidence" value="ECO:0007669"/>
    <property type="project" value="TreeGrafter"/>
</dbReference>
<evidence type="ECO:0000256" key="10">
    <source>
        <dbReference type="PROSITE-ProRule" id="PRU00042"/>
    </source>
</evidence>
<dbReference type="GO" id="GO:0005634">
    <property type="term" value="C:nucleus"/>
    <property type="evidence" value="ECO:0007669"/>
    <property type="project" value="UniProtKB-SubCell"/>
</dbReference>
<keyword evidence="8" id="KW-0804">Transcription</keyword>
<dbReference type="Pfam" id="PF00096">
    <property type="entry name" value="zf-C2H2"/>
    <property type="match status" value="5"/>
</dbReference>
<dbReference type="InterPro" id="IPR013087">
    <property type="entry name" value="Znf_C2H2_type"/>
</dbReference>
<dbReference type="GO" id="GO:0000978">
    <property type="term" value="F:RNA polymerase II cis-regulatory region sequence-specific DNA binding"/>
    <property type="evidence" value="ECO:0007669"/>
    <property type="project" value="TreeGrafter"/>
</dbReference>
<evidence type="ECO:0000259" key="12">
    <source>
        <dbReference type="PROSITE" id="PS50157"/>
    </source>
</evidence>
<dbReference type="InterPro" id="IPR036236">
    <property type="entry name" value="Znf_C2H2_sf"/>
</dbReference>
<sequence>MYMGEVDVPSSELEPFISLADSLEVKGLKGDKSKRSSESGSGGSVPVKRRIPLSVESELRGPSTQDAASSVPEKKIKPADSRLITSDIPEQASGSSQDIPDSGIKKEQDDSNSGEAEVESAQAADQSYWAGEEGMSSADGDGSSSSYHLEGGEDFDPSELPANIPPEIAPESLEMVQAGVWQGTLVTSGWKCHFCSFCGYKSVTKQCVVNHVRRHTGEKPHHCVLCGKAFAQLATLNKHRASHQTARFFNAMRQTPITLYHPCLCQTLMKIQPGVWSGLSTRTGFAAFFCTLCGYITPFKFNMVTHFRKHTGEKPFRCSFCNWAFAHKSNLSTHLRSQHKALTMKGDALHTHVLISFMGPNYSLFAHHGLLHPFHFHLRLTSNGPFLCQSLKQIQPLIWRGVTQVGSPIFLCGICGHTSSFKFNLAVHLRTHTGEKPYQCRFCGRSFAHRPSLKSHVANKHGTLTRTRDGLWTGMSMGSMGKRLYLCSLCSYFSNVKHNVVTHLRTHTGERPFQCRICARSFAHKSNLKAHLLCVHSFHPNIPSVQLSEWIRTTVQVIEPGVSMGMHRNGLRLFFCHACNYVTPRKQHMGYHIRKHTGEKPYQCRMCGRAFTQKAGARTHLVNVHSMDQSILTTSLNDWIQETVEVVEAGVSAGFHRSGIRMFICHDCNYMTPRRQHMGYHKRTHTDERPFCCHICGQSFRRKETLIKHLTRTH</sequence>
<name>A0A7R8XB08_9CRUS</name>
<dbReference type="PANTHER" id="PTHR24384">
    <property type="entry name" value="FINGER PUTATIVE TRANSCRIPTION FACTOR FAMILY-RELATED"/>
    <property type="match status" value="1"/>
</dbReference>
<evidence type="ECO:0000256" key="8">
    <source>
        <dbReference type="ARBA" id="ARBA00023163"/>
    </source>
</evidence>
<reference evidence="13" key="1">
    <citation type="submission" date="2020-11" db="EMBL/GenBank/DDBJ databases">
        <authorList>
            <person name="Tran Van P."/>
        </authorList>
    </citation>
    <scope>NUCLEOTIDE SEQUENCE</scope>
</reference>
<keyword evidence="6" id="KW-0805">Transcription regulation</keyword>
<dbReference type="EMBL" id="LR900168">
    <property type="protein sequence ID" value="CAD7244502.1"/>
    <property type="molecule type" value="Genomic_DNA"/>
</dbReference>
<feature type="domain" description="C2H2-type" evidence="12">
    <location>
        <begin position="316"/>
        <end position="339"/>
    </location>
</feature>
<evidence type="ECO:0000256" key="1">
    <source>
        <dbReference type="ARBA" id="ARBA00004123"/>
    </source>
</evidence>
<dbReference type="FunFam" id="3.30.160.60:FF:000446">
    <property type="entry name" value="Zinc finger protein"/>
    <property type="match status" value="1"/>
</dbReference>
<organism evidence="13">
    <name type="scientific">Darwinula stevensoni</name>
    <dbReference type="NCBI Taxonomy" id="69355"/>
    <lineage>
        <taxon>Eukaryota</taxon>
        <taxon>Metazoa</taxon>
        <taxon>Ecdysozoa</taxon>
        <taxon>Arthropoda</taxon>
        <taxon>Crustacea</taxon>
        <taxon>Oligostraca</taxon>
        <taxon>Ostracoda</taxon>
        <taxon>Podocopa</taxon>
        <taxon>Podocopida</taxon>
        <taxon>Darwinulocopina</taxon>
        <taxon>Darwinuloidea</taxon>
        <taxon>Darwinulidae</taxon>
        <taxon>Darwinula</taxon>
    </lineage>
</organism>
<feature type="domain" description="C2H2-type" evidence="12">
    <location>
        <begin position="485"/>
        <end position="512"/>
    </location>
</feature>
<evidence type="ECO:0000256" key="7">
    <source>
        <dbReference type="ARBA" id="ARBA00023125"/>
    </source>
</evidence>
<feature type="domain" description="C2H2-type" evidence="12">
    <location>
        <begin position="663"/>
        <end position="690"/>
    </location>
</feature>
<keyword evidence="7" id="KW-0238">DNA-binding</keyword>
<dbReference type="AlphaFoldDB" id="A0A7R8XB08"/>
<dbReference type="PROSITE" id="PS50157">
    <property type="entry name" value="ZINC_FINGER_C2H2_2"/>
    <property type="match status" value="12"/>
</dbReference>